<dbReference type="Proteomes" id="UP000007322">
    <property type="component" value="Chromosome 1"/>
</dbReference>
<proteinExistence type="predicted"/>
<sequence>MPSAMADQPQSKIIEDNPIGNGLDAFRASFNTVCSGSDRTILSIPDALGQLDQEDLRKLVLAFLSTAQNLPAARLLPARAGRGTLRSDLLRLELSLDSDDFDLDRIKPVLNAALADHLDDTLIWDRVYDAVTEATPPPRPIASSLQQTPWLRNTGSFANSSEHRKYVDSVLKEELGPMYVDLRDFHKTYFGSVRNLETASKTFFEDCLEGSDPLFGNGWRGWPEEAKQDDVLSWFADFTEKLASFAESYNSAPAYKRRPLAKPNEPIAGSVGKRKMDIGFVNDPTAGKHSRCHWSQILVPGELKSNPSADIPSDARLDLGRYAREVLAAQDTRRFVLGFTLCGSLMRVWVFDRLGGIASEQFDINKDGLRFVSTILGFLWMSEEELGFDPTIITAKGQRFIEITREGTTERFILDRVIRRARCIAGRATTCWKAYRYEDPDTQFVVKDSWQYPEREDEGGLLREATAKGTVYVARYYYHQTVQVRNADDDVQNNVRKGLDVTKASNYQEDRSQLSPNIYIVGRSRTSRSRSITSTKRSSDQTGAPLPPSKRHCSISPTKAGSDVLPNRVHRRLILSDCGIPIYEAGSRQVLLAALADCIEGHKSLRQNAGLLHRDISLNNLMIDKDNRGFLIDLDLAINERRVGTSGAKGKTGTWAFMAIGALQGEQHSFMHDLESFFWVLFWICIHFDGPKKDRVVRRFDKWNYVDTDERAEELAGMKLIVVSKEETFMNTTTKYFTQYYQPLAPLMNELRKVVFPGDKPWKREDERLYSRMGEILRKEPEDLR</sequence>
<dbReference type="InterPro" id="IPR011009">
    <property type="entry name" value="Kinase-like_dom_sf"/>
</dbReference>
<dbReference type="EMBL" id="CP003002">
    <property type="protein sequence ID" value="AEO54562.1"/>
    <property type="molecule type" value="Genomic_DNA"/>
</dbReference>
<accession>G2Q524</accession>
<dbReference type="InParanoid" id="G2Q524"/>
<organism evidence="6 7">
    <name type="scientific">Thermothelomyces thermophilus (strain ATCC 42464 / BCRC 31852 / DSM 1799)</name>
    <name type="common">Sporotrichum thermophile</name>
    <dbReference type="NCBI Taxonomy" id="573729"/>
    <lineage>
        <taxon>Eukaryota</taxon>
        <taxon>Fungi</taxon>
        <taxon>Dikarya</taxon>
        <taxon>Ascomycota</taxon>
        <taxon>Pezizomycotina</taxon>
        <taxon>Sordariomycetes</taxon>
        <taxon>Sordariomycetidae</taxon>
        <taxon>Sordariales</taxon>
        <taxon>Chaetomiaceae</taxon>
        <taxon>Thermothelomyces</taxon>
    </lineage>
</organism>
<dbReference type="AlphaFoldDB" id="G2Q524"/>
<gene>
    <name evidence="6" type="ORF">MYCTH_2089196</name>
</gene>
<dbReference type="RefSeq" id="XP_003659807.1">
    <property type="nucleotide sequence ID" value="XM_003659759.1"/>
</dbReference>
<evidence type="ECO:0000313" key="6">
    <source>
        <dbReference type="EMBL" id="AEO54562.1"/>
    </source>
</evidence>
<feature type="region of interest" description="Disordered" evidence="4">
    <location>
        <begin position="524"/>
        <end position="562"/>
    </location>
</feature>
<dbReference type="EC" id="2.7.11.1" evidence="1"/>
<dbReference type="HOGENOM" id="CLU_005513_5_0_1"/>
<comment type="catalytic activity">
    <reaction evidence="3">
        <text>L-seryl-[protein] + ATP = O-phospho-L-seryl-[protein] + ADP + H(+)</text>
        <dbReference type="Rhea" id="RHEA:17989"/>
        <dbReference type="Rhea" id="RHEA-COMP:9863"/>
        <dbReference type="Rhea" id="RHEA-COMP:11604"/>
        <dbReference type="ChEBI" id="CHEBI:15378"/>
        <dbReference type="ChEBI" id="CHEBI:29999"/>
        <dbReference type="ChEBI" id="CHEBI:30616"/>
        <dbReference type="ChEBI" id="CHEBI:83421"/>
        <dbReference type="ChEBI" id="CHEBI:456216"/>
        <dbReference type="EC" id="2.7.11.1"/>
    </reaction>
</comment>
<dbReference type="InterPro" id="IPR008266">
    <property type="entry name" value="Tyr_kinase_AS"/>
</dbReference>
<dbReference type="OMA" id="ATTCWKD"/>
<dbReference type="eggNOG" id="ENOG502S5WB">
    <property type="taxonomic scope" value="Eukaryota"/>
</dbReference>
<name>G2Q524_THET4</name>
<reference evidence="6 7" key="1">
    <citation type="journal article" date="2011" name="Nat. Biotechnol.">
        <title>Comparative genomic analysis of the thermophilic biomass-degrading fungi Myceliophthora thermophila and Thielavia terrestris.</title>
        <authorList>
            <person name="Berka R.M."/>
            <person name="Grigoriev I.V."/>
            <person name="Otillar R."/>
            <person name="Salamov A."/>
            <person name="Grimwood J."/>
            <person name="Reid I."/>
            <person name="Ishmael N."/>
            <person name="John T."/>
            <person name="Darmond C."/>
            <person name="Moisan M.-C."/>
            <person name="Henrissat B."/>
            <person name="Coutinho P.M."/>
            <person name="Lombard V."/>
            <person name="Natvig D.O."/>
            <person name="Lindquist E."/>
            <person name="Schmutz J."/>
            <person name="Lucas S."/>
            <person name="Harris P."/>
            <person name="Powlowski J."/>
            <person name="Bellemare A."/>
            <person name="Taylor D."/>
            <person name="Butler G."/>
            <person name="de Vries R.P."/>
            <person name="Allijn I.E."/>
            <person name="van den Brink J."/>
            <person name="Ushinsky S."/>
            <person name="Storms R."/>
            <person name="Powell A.J."/>
            <person name="Paulsen I.T."/>
            <person name="Elbourne L.D.H."/>
            <person name="Baker S.E."/>
            <person name="Magnuson J."/>
            <person name="LaBoissiere S."/>
            <person name="Clutterbuck A.J."/>
            <person name="Martinez D."/>
            <person name="Wogulis M."/>
            <person name="de Leon A.L."/>
            <person name="Rey M.W."/>
            <person name="Tsang A."/>
        </authorList>
    </citation>
    <scope>NUCLEOTIDE SEQUENCE [LARGE SCALE GENOMIC DNA]</scope>
    <source>
        <strain evidence="7">ATCC 42464 / BCRC 31852 / DSM 1799</strain>
    </source>
</reference>
<evidence type="ECO:0000256" key="1">
    <source>
        <dbReference type="ARBA" id="ARBA00012513"/>
    </source>
</evidence>
<evidence type="ECO:0000256" key="2">
    <source>
        <dbReference type="ARBA" id="ARBA00047899"/>
    </source>
</evidence>
<dbReference type="Pfam" id="PF17667">
    <property type="entry name" value="Pkinase_fungal"/>
    <property type="match status" value="1"/>
</dbReference>
<evidence type="ECO:0000256" key="4">
    <source>
        <dbReference type="SAM" id="MobiDB-lite"/>
    </source>
</evidence>
<dbReference type="PANTHER" id="PTHR38248:SF2">
    <property type="entry name" value="FUNK1 11"/>
    <property type="match status" value="1"/>
</dbReference>
<dbReference type="InterPro" id="IPR040976">
    <property type="entry name" value="Pkinase_fungal"/>
</dbReference>
<dbReference type="OrthoDB" id="5584477at2759"/>
<evidence type="ECO:0000259" key="5">
    <source>
        <dbReference type="Pfam" id="PF17667"/>
    </source>
</evidence>
<evidence type="ECO:0000256" key="3">
    <source>
        <dbReference type="ARBA" id="ARBA00048679"/>
    </source>
</evidence>
<dbReference type="PROSITE" id="PS00109">
    <property type="entry name" value="PROTEIN_KINASE_TYR"/>
    <property type="match status" value="1"/>
</dbReference>
<dbReference type="SUPFAM" id="SSF56112">
    <property type="entry name" value="Protein kinase-like (PK-like)"/>
    <property type="match status" value="1"/>
</dbReference>
<dbReference type="PANTHER" id="PTHR38248">
    <property type="entry name" value="FUNK1 6"/>
    <property type="match status" value="1"/>
</dbReference>
<dbReference type="Gene3D" id="1.10.510.10">
    <property type="entry name" value="Transferase(Phosphotransferase) domain 1"/>
    <property type="match status" value="1"/>
</dbReference>
<dbReference type="VEuPathDB" id="FungiDB:MYCTH_2089196"/>
<dbReference type="GO" id="GO:0004674">
    <property type="term" value="F:protein serine/threonine kinase activity"/>
    <property type="evidence" value="ECO:0007669"/>
    <property type="project" value="UniProtKB-EC"/>
</dbReference>
<comment type="catalytic activity">
    <reaction evidence="2">
        <text>L-threonyl-[protein] + ATP = O-phospho-L-threonyl-[protein] + ADP + H(+)</text>
        <dbReference type="Rhea" id="RHEA:46608"/>
        <dbReference type="Rhea" id="RHEA-COMP:11060"/>
        <dbReference type="Rhea" id="RHEA-COMP:11605"/>
        <dbReference type="ChEBI" id="CHEBI:15378"/>
        <dbReference type="ChEBI" id="CHEBI:30013"/>
        <dbReference type="ChEBI" id="CHEBI:30616"/>
        <dbReference type="ChEBI" id="CHEBI:61977"/>
        <dbReference type="ChEBI" id="CHEBI:456216"/>
        <dbReference type="EC" id="2.7.11.1"/>
    </reaction>
</comment>
<keyword evidence="7" id="KW-1185">Reference proteome</keyword>
<dbReference type="KEGG" id="mtm:MYCTH_2089196"/>
<dbReference type="GeneID" id="11505886"/>
<feature type="domain" description="Fungal-type protein kinase" evidence="5">
    <location>
        <begin position="275"/>
        <end position="685"/>
    </location>
</feature>
<protein>
    <recommendedName>
        <fullName evidence="1">non-specific serine/threonine protein kinase</fullName>
        <ecNumber evidence="1">2.7.11.1</ecNumber>
    </recommendedName>
</protein>
<evidence type="ECO:0000313" key="7">
    <source>
        <dbReference type="Proteomes" id="UP000007322"/>
    </source>
</evidence>